<feature type="region of interest" description="Disordered" evidence="1">
    <location>
        <begin position="63"/>
        <end position="109"/>
    </location>
</feature>
<feature type="compositionally biased region" description="Basic and acidic residues" evidence="1">
    <location>
        <begin position="98"/>
        <end position="109"/>
    </location>
</feature>
<sequence>MDDVTRMIRLRDYYDGKLTESEAEALTREIGVKRLPPRDPGKDATTNALLALNAMGDELWLKAQREKGRQLRETRKAPPATAPEPEPVPAHTTGHSSGGERPDVDRLMADIRRNAEALIARFRAGQKDGG</sequence>
<comment type="caution">
    <text evidence="2">The sequence shown here is derived from an EMBL/GenBank/DDBJ whole genome shotgun (WGS) entry which is preliminary data.</text>
</comment>
<dbReference type="EMBL" id="DMAI01000474">
    <property type="protein sequence ID" value="HAE51358.1"/>
    <property type="molecule type" value="Genomic_DNA"/>
</dbReference>
<reference evidence="2 3" key="1">
    <citation type="journal article" date="2018" name="Nat. Biotechnol.">
        <title>A standardized bacterial taxonomy based on genome phylogeny substantially revises the tree of life.</title>
        <authorList>
            <person name="Parks D.H."/>
            <person name="Chuvochina M."/>
            <person name="Waite D.W."/>
            <person name="Rinke C."/>
            <person name="Skarshewski A."/>
            <person name="Chaumeil P.A."/>
            <person name="Hugenholtz P."/>
        </authorList>
    </citation>
    <scope>NUCLEOTIDE SEQUENCE [LARGE SCALE GENOMIC DNA]</scope>
    <source>
        <strain evidence="2">UBA8739</strain>
    </source>
</reference>
<evidence type="ECO:0000256" key="1">
    <source>
        <dbReference type="SAM" id="MobiDB-lite"/>
    </source>
</evidence>
<gene>
    <name evidence="2" type="ORF">DCK97_28495</name>
</gene>
<organism evidence="2 3">
    <name type="scientific">Tistrella mobilis</name>
    <dbReference type="NCBI Taxonomy" id="171437"/>
    <lineage>
        <taxon>Bacteria</taxon>
        <taxon>Pseudomonadati</taxon>
        <taxon>Pseudomonadota</taxon>
        <taxon>Alphaproteobacteria</taxon>
        <taxon>Geminicoccales</taxon>
        <taxon>Geminicoccaceae</taxon>
        <taxon>Tistrella</taxon>
    </lineage>
</organism>
<feature type="compositionally biased region" description="Basic and acidic residues" evidence="1">
    <location>
        <begin position="63"/>
        <end position="76"/>
    </location>
</feature>
<evidence type="ECO:0000313" key="3">
    <source>
        <dbReference type="Proteomes" id="UP000257706"/>
    </source>
</evidence>
<accession>A0A3B9IUM1</accession>
<proteinExistence type="predicted"/>
<evidence type="ECO:0000313" key="2">
    <source>
        <dbReference type="EMBL" id="HAE51358.1"/>
    </source>
</evidence>
<dbReference type="Proteomes" id="UP000257706">
    <property type="component" value="Unassembled WGS sequence"/>
</dbReference>
<dbReference type="AlphaFoldDB" id="A0A3B9IUM1"/>
<name>A0A3B9IUM1_9PROT</name>
<protein>
    <submittedName>
        <fullName evidence="2">Uncharacterized protein</fullName>
    </submittedName>
</protein>